<keyword evidence="1" id="KW-0732">Signal</keyword>
<feature type="signal peptide" evidence="1">
    <location>
        <begin position="1"/>
        <end position="19"/>
    </location>
</feature>
<evidence type="ECO:0000256" key="1">
    <source>
        <dbReference type="SAM" id="SignalP"/>
    </source>
</evidence>
<reference evidence="3" key="1">
    <citation type="journal article" date="2019" name="Int. J. Syst. Evol. Microbiol.">
        <title>Halobacteriovorax valvorus sp. nov., a novel prokaryotic predator isolated from coastal seawater of China.</title>
        <authorList>
            <person name="Chen M.-X."/>
        </authorList>
    </citation>
    <scope>NUCLEOTIDE SEQUENCE [LARGE SCALE GENOMIC DNA]</scope>
    <source>
        <strain evidence="3">BL9</strain>
    </source>
</reference>
<name>A0ABY0IEA2_9BACT</name>
<comment type="caution">
    <text evidence="2">The sequence shown here is derived from an EMBL/GenBank/DDBJ whole genome shotgun (WGS) entry which is preliminary data.</text>
</comment>
<keyword evidence="3" id="KW-1185">Reference proteome</keyword>
<organism evidence="2 3">
    <name type="scientific">Halobacteriovorax vibrionivorans</name>
    <dbReference type="NCBI Taxonomy" id="2152716"/>
    <lineage>
        <taxon>Bacteria</taxon>
        <taxon>Pseudomonadati</taxon>
        <taxon>Bdellovibrionota</taxon>
        <taxon>Bacteriovoracia</taxon>
        <taxon>Bacteriovoracales</taxon>
        <taxon>Halobacteriovoraceae</taxon>
        <taxon>Halobacteriovorax</taxon>
    </lineage>
</organism>
<dbReference type="EMBL" id="QDKL01000002">
    <property type="protein sequence ID" value="RZF21283.1"/>
    <property type="molecule type" value="Genomic_DNA"/>
</dbReference>
<evidence type="ECO:0000313" key="2">
    <source>
        <dbReference type="EMBL" id="RZF21283.1"/>
    </source>
</evidence>
<accession>A0ABY0IEA2</accession>
<feature type="chain" id="PRO_5046248985" description="Lipoprotein" evidence="1">
    <location>
        <begin position="20"/>
        <end position="115"/>
    </location>
</feature>
<sequence length="115" mass="13052">MKKMTQITLALILASSTFAMECVGSKTFRDNLGNSQRKEVMLEKAFDYSDDKIHADIEEAYFVFTKYDQEKYVAKITFGPDYTKGIASTATFDMNNRFELASVNGGTVYKLVCRK</sequence>
<gene>
    <name evidence="2" type="ORF">DAY19_06255</name>
</gene>
<evidence type="ECO:0008006" key="4">
    <source>
        <dbReference type="Google" id="ProtNLM"/>
    </source>
</evidence>
<dbReference type="RefSeq" id="WP_114706351.1">
    <property type="nucleotide sequence ID" value="NZ_QDKL01000002.1"/>
</dbReference>
<dbReference type="Proteomes" id="UP000443582">
    <property type="component" value="Unassembled WGS sequence"/>
</dbReference>
<proteinExistence type="predicted"/>
<protein>
    <recommendedName>
        <fullName evidence="4">Lipoprotein</fullName>
    </recommendedName>
</protein>
<evidence type="ECO:0000313" key="3">
    <source>
        <dbReference type="Proteomes" id="UP000443582"/>
    </source>
</evidence>